<dbReference type="PANTHER" id="PTHR19278">
    <property type="entry name" value="OROTATE PHOSPHORIBOSYLTRANSFERASE"/>
    <property type="match status" value="1"/>
</dbReference>
<keyword evidence="5" id="KW-0665">Pyrimidine biosynthesis</keyword>
<proteinExistence type="inferred from homology"/>
<keyword evidence="6" id="KW-0456">Lyase</keyword>
<dbReference type="UniPathway" id="UPA00070">
    <property type="reaction ID" value="UER00119"/>
</dbReference>
<keyword evidence="3" id="KW-0328">Glycosyltransferase</keyword>
<dbReference type="EMBL" id="MN740876">
    <property type="protein sequence ID" value="QHU16123.1"/>
    <property type="molecule type" value="Genomic_DNA"/>
</dbReference>
<dbReference type="CDD" id="cd06223">
    <property type="entry name" value="PRTases_typeI"/>
    <property type="match status" value="1"/>
</dbReference>
<evidence type="ECO:0000256" key="2">
    <source>
        <dbReference type="ARBA" id="ARBA00011971"/>
    </source>
</evidence>
<sequence length="411" mass="47307">MNKGLILKELHKNNIIQEGEFILKNGEKSNIYIDMRSIISYPFCFSLIIEYMSQIIEDNFGESSKELSLCGVPYGALPLATGISLKRTMNHIMLRKERKLHGLQKLVEGYTKNKKLILIEDVVTTGSSIKDACHALENEGFEIVCVICVLLRNKEIETTLGYPIKTVFYYEELVNSINLEVELYYSFNFSPKIKKWRENIVKKKSNIVLAYDKHFNELLPLLHKIKNYIVGLKIHSEILCMTDYQESELINFCYYNDIFLWEDRKMNDIANTIQEQVKKYELKRDFLSICPTSGPHSLNIDTKLGLFVLTEMSSKGNLFNPMISASILSFIERNPKHICGIIVQNELLFKSTPFLSIKPGIHSEIKEDTKGQQYTTIDSMRLKPDLLVVGRAITNISNPIDFFKALGKNYL</sequence>
<dbReference type="GO" id="GO:0006207">
    <property type="term" value="P:'de novo' pyrimidine nucleobase biosynthetic process"/>
    <property type="evidence" value="ECO:0007669"/>
    <property type="project" value="InterPro"/>
</dbReference>
<dbReference type="GO" id="GO:0004590">
    <property type="term" value="F:orotidine-5'-phosphate decarboxylase activity"/>
    <property type="evidence" value="ECO:0007669"/>
    <property type="project" value="InterPro"/>
</dbReference>
<evidence type="ECO:0000313" key="8">
    <source>
        <dbReference type="EMBL" id="QHU16123.1"/>
    </source>
</evidence>
<dbReference type="InterPro" id="IPR000836">
    <property type="entry name" value="PRTase_dom"/>
</dbReference>
<dbReference type="InterPro" id="IPR011060">
    <property type="entry name" value="RibuloseP-bd_barrel"/>
</dbReference>
<evidence type="ECO:0000256" key="4">
    <source>
        <dbReference type="ARBA" id="ARBA00022679"/>
    </source>
</evidence>
<dbReference type="GO" id="GO:0004588">
    <property type="term" value="F:orotate phosphoribosyltransferase activity"/>
    <property type="evidence" value="ECO:0007669"/>
    <property type="project" value="UniProtKB-EC"/>
</dbReference>
<dbReference type="InterPro" id="IPR001754">
    <property type="entry name" value="OMPdeCOase_dom"/>
</dbReference>
<comment type="pathway">
    <text evidence="1">Pyrimidine metabolism; UMP biosynthesis via de novo pathway; UMP from orotate: step 1/2.</text>
</comment>
<dbReference type="Pfam" id="PF00215">
    <property type="entry name" value="OMPdecase"/>
    <property type="match status" value="1"/>
</dbReference>
<reference evidence="8" key="1">
    <citation type="journal article" date="2020" name="Nature">
        <title>Giant virus diversity and host interactions through global metagenomics.</title>
        <authorList>
            <person name="Schulz F."/>
            <person name="Roux S."/>
            <person name="Paez-Espino D."/>
            <person name="Jungbluth S."/>
            <person name="Walsh D.A."/>
            <person name="Denef V.J."/>
            <person name="McMahon K.D."/>
            <person name="Konstantinidis K.T."/>
            <person name="Eloe-Fadrosh E.A."/>
            <person name="Kyrpides N.C."/>
            <person name="Woyke T."/>
        </authorList>
    </citation>
    <scope>NUCLEOTIDE SEQUENCE</scope>
    <source>
        <strain evidence="8">GVMAG-S-3300011013-78</strain>
    </source>
</reference>
<dbReference type="EC" id="2.4.2.10" evidence="2"/>
<feature type="domain" description="Orotidine 5'-phosphate decarboxylase" evidence="7">
    <location>
        <begin position="206"/>
        <end position="406"/>
    </location>
</feature>
<evidence type="ECO:0000256" key="3">
    <source>
        <dbReference type="ARBA" id="ARBA00022676"/>
    </source>
</evidence>
<protein>
    <recommendedName>
        <fullName evidence="2">orotate phosphoribosyltransferase</fullName>
        <ecNumber evidence="2">2.4.2.10</ecNumber>
    </recommendedName>
</protein>
<dbReference type="Pfam" id="PF00156">
    <property type="entry name" value="Pribosyltran"/>
    <property type="match status" value="1"/>
</dbReference>
<dbReference type="PANTHER" id="PTHR19278:SF9">
    <property type="entry name" value="URIDINE 5'-MONOPHOSPHATE SYNTHASE"/>
    <property type="match status" value="1"/>
</dbReference>
<accession>A0A6C0KFJ6</accession>
<dbReference type="Gene3D" id="3.20.20.70">
    <property type="entry name" value="Aldolase class I"/>
    <property type="match status" value="1"/>
</dbReference>
<dbReference type="InterPro" id="IPR023031">
    <property type="entry name" value="OPRT"/>
</dbReference>
<dbReference type="SUPFAM" id="SSF53271">
    <property type="entry name" value="PRTase-like"/>
    <property type="match status" value="1"/>
</dbReference>
<evidence type="ECO:0000256" key="1">
    <source>
        <dbReference type="ARBA" id="ARBA00004889"/>
    </source>
</evidence>
<dbReference type="AlphaFoldDB" id="A0A6C0KFJ6"/>
<dbReference type="InterPro" id="IPR029057">
    <property type="entry name" value="PRTase-like"/>
</dbReference>
<dbReference type="GO" id="GO:0044205">
    <property type="term" value="P:'de novo' UMP biosynthetic process"/>
    <property type="evidence" value="ECO:0007669"/>
    <property type="project" value="UniProtKB-UniPathway"/>
</dbReference>
<dbReference type="SUPFAM" id="SSF51366">
    <property type="entry name" value="Ribulose-phoshate binding barrel"/>
    <property type="match status" value="1"/>
</dbReference>
<keyword evidence="4" id="KW-0808">Transferase</keyword>
<name>A0A6C0KFJ6_9ZZZZ</name>
<dbReference type="SMART" id="SM00934">
    <property type="entry name" value="OMPdecase"/>
    <property type="match status" value="1"/>
</dbReference>
<organism evidence="8">
    <name type="scientific">viral metagenome</name>
    <dbReference type="NCBI Taxonomy" id="1070528"/>
    <lineage>
        <taxon>unclassified sequences</taxon>
        <taxon>metagenomes</taxon>
        <taxon>organismal metagenomes</taxon>
    </lineage>
</organism>
<dbReference type="InterPro" id="IPR013785">
    <property type="entry name" value="Aldolase_TIM"/>
</dbReference>
<evidence type="ECO:0000259" key="7">
    <source>
        <dbReference type="SMART" id="SM00934"/>
    </source>
</evidence>
<evidence type="ECO:0000256" key="6">
    <source>
        <dbReference type="ARBA" id="ARBA00023239"/>
    </source>
</evidence>
<dbReference type="Gene3D" id="3.40.50.2020">
    <property type="match status" value="1"/>
</dbReference>
<evidence type="ECO:0000256" key="5">
    <source>
        <dbReference type="ARBA" id="ARBA00022975"/>
    </source>
</evidence>
<dbReference type="HAMAP" id="MF_01208">
    <property type="entry name" value="PyrE"/>
    <property type="match status" value="1"/>
</dbReference>